<evidence type="ECO:0000256" key="1">
    <source>
        <dbReference type="SAM" id="Coils"/>
    </source>
</evidence>
<name>C6WB99_ACTMD</name>
<keyword evidence="1" id="KW-0175">Coiled coil</keyword>
<sequence length="355" mass="39097">MSTQDPTPAPLPGPSEFAGFFLTDSDEGLELRYSTSDDSNDPGDQVCRVELDMTLDELIREARAHLPQPMPAPVADTTSLRERDEARAERDALAAEAERLRVHSAALDHISTDLGQALAEVERLRAEVKHLTGLHDERDQREREHARTLEEQKRAVVNAERQIAVIKRHFHKRCENLTAARDLLRDQLAVSQASDRDNATDLARALDDIERLTGEALMTPRASDALLHAMVEAAQQPGPGEDGYDAARRVFREWPHAVLSPGGRMASCGVHTEDEAQRSVRHELCEPAEVKCGFCKACHPVVGLHQPMYLCPKCGNKRCPGAADHRRECSGSNAPGQPGSLYERASQPAEPPVEG</sequence>
<reference evidence="3 4" key="1">
    <citation type="journal article" date="2009" name="Stand. Genomic Sci.">
        <title>Complete genome sequence of Actinosynnema mirum type strain (101).</title>
        <authorList>
            <person name="Land M."/>
            <person name="Lapidus A."/>
            <person name="Mayilraj S."/>
            <person name="Chen F."/>
            <person name="Copeland A."/>
            <person name="Del Rio T.G."/>
            <person name="Nolan M."/>
            <person name="Lucas S."/>
            <person name="Tice H."/>
            <person name="Cheng J.F."/>
            <person name="Chertkov O."/>
            <person name="Bruce D."/>
            <person name="Goodwin L."/>
            <person name="Pitluck S."/>
            <person name="Rohde M."/>
            <person name="Goker M."/>
            <person name="Pati A."/>
            <person name="Ivanova N."/>
            <person name="Mavromatis K."/>
            <person name="Chen A."/>
            <person name="Palaniappan K."/>
            <person name="Hauser L."/>
            <person name="Chang Y.J."/>
            <person name="Jeffries C.C."/>
            <person name="Brettin T."/>
            <person name="Detter J.C."/>
            <person name="Han C."/>
            <person name="Chain P."/>
            <person name="Tindall B.J."/>
            <person name="Bristow J."/>
            <person name="Eisen J.A."/>
            <person name="Markowitz V."/>
            <person name="Hugenholtz P."/>
            <person name="Kyrpides N.C."/>
            <person name="Klenk H.P."/>
        </authorList>
    </citation>
    <scope>NUCLEOTIDE SEQUENCE [LARGE SCALE GENOMIC DNA]</scope>
    <source>
        <strain evidence="4">ATCC 29888 / DSM 43827 / JCM 3225 / NBRC 14064 / NCIMB 13271 / NRRL B-12336 / IMRU 3971 / 101</strain>
    </source>
</reference>
<gene>
    <name evidence="3" type="ordered locus">Amir_5572</name>
</gene>
<feature type="region of interest" description="Disordered" evidence="2">
    <location>
        <begin position="1"/>
        <end position="20"/>
    </location>
</feature>
<dbReference type="Proteomes" id="UP000002213">
    <property type="component" value="Chromosome"/>
</dbReference>
<evidence type="ECO:0000256" key="2">
    <source>
        <dbReference type="SAM" id="MobiDB-lite"/>
    </source>
</evidence>
<dbReference type="eggNOG" id="ENOG5033GGD">
    <property type="taxonomic scope" value="Bacteria"/>
</dbReference>
<proteinExistence type="predicted"/>
<protein>
    <submittedName>
        <fullName evidence="3">Uncharacterized protein</fullName>
    </submittedName>
</protein>
<dbReference type="AlphaFoldDB" id="C6WB99"/>
<dbReference type="STRING" id="446462.Amir_5572"/>
<dbReference type="RefSeq" id="WP_015804275.1">
    <property type="nucleotide sequence ID" value="NC_013093.1"/>
</dbReference>
<keyword evidence="4" id="KW-1185">Reference proteome</keyword>
<feature type="region of interest" description="Disordered" evidence="2">
    <location>
        <begin position="322"/>
        <end position="355"/>
    </location>
</feature>
<accession>C6WB99</accession>
<evidence type="ECO:0000313" key="3">
    <source>
        <dbReference type="EMBL" id="ACU39390.1"/>
    </source>
</evidence>
<feature type="coiled-coil region" evidence="1">
    <location>
        <begin position="83"/>
        <end position="169"/>
    </location>
</feature>
<dbReference type="EMBL" id="CP001630">
    <property type="protein sequence ID" value="ACU39390.1"/>
    <property type="molecule type" value="Genomic_DNA"/>
</dbReference>
<evidence type="ECO:0000313" key="4">
    <source>
        <dbReference type="Proteomes" id="UP000002213"/>
    </source>
</evidence>
<dbReference type="KEGG" id="ami:Amir_5572"/>
<dbReference type="HOGENOM" id="CLU_779943_0_0_11"/>
<dbReference type="OrthoDB" id="9115122at2"/>
<organism evidence="3 4">
    <name type="scientific">Actinosynnema mirum (strain ATCC 29888 / DSM 43827 / JCM 3225 / NBRC 14064 / NCIMB 13271 / NRRL B-12336 / IMRU 3971 / 101)</name>
    <dbReference type="NCBI Taxonomy" id="446462"/>
    <lineage>
        <taxon>Bacteria</taxon>
        <taxon>Bacillati</taxon>
        <taxon>Actinomycetota</taxon>
        <taxon>Actinomycetes</taxon>
        <taxon>Pseudonocardiales</taxon>
        <taxon>Pseudonocardiaceae</taxon>
        <taxon>Actinosynnema</taxon>
    </lineage>
</organism>